<evidence type="ECO:0000256" key="2">
    <source>
        <dbReference type="ARBA" id="ARBA00022679"/>
    </source>
</evidence>
<dbReference type="AlphaFoldDB" id="A0A2Z2NUJ5"/>
<keyword evidence="2 5" id="KW-0808">Transferase</keyword>
<reference evidence="5 6" key="1">
    <citation type="submission" date="2016-12" db="EMBL/GenBank/DDBJ databases">
        <authorList>
            <person name="Song W.-J."/>
            <person name="Kurnit D.M."/>
        </authorList>
    </citation>
    <scope>NUCLEOTIDE SEQUENCE [LARGE SCALE GENOMIC DNA]</scope>
    <source>
        <strain evidence="5 6">IMCC3135</strain>
    </source>
</reference>
<evidence type="ECO:0000256" key="1">
    <source>
        <dbReference type="ARBA" id="ARBA00022603"/>
    </source>
</evidence>
<organism evidence="5 6">
    <name type="scientific">Granulosicoccus antarcticus IMCC3135</name>
    <dbReference type="NCBI Taxonomy" id="1192854"/>
    <lineage>
        <taxon>Bacteria</taxon>
        <taxon>Pseudomonadati</taxon>
        <taxon>Pseudomonadota</taxon>
        <taxon>Gammaproteobacteria</taxon>
        <taxon>Chromatiales</taxon>
        <taxon>Granulosicoccaceae</taxon>
        <taxon>Granulosicoccus</taxon>
    </lineage>
</organism>
<keyword evidence="3" id="KW-0949">S-adenosyl-L-methionine</keyword>
<feature type="domain" description="Methyltransferase" evidence="4">
    <location>
        <begin position="62"/>
        <end position="142"/>
    </location>
</feature>
<keyword evidence="5" id="KW-0830">Ubiquinone</keyword>
<dbReference type="GO" id="GO:0043770">
    <property type="term" value="F:demethylmenaquinone methyltransferase activity"/>
    <property type="evidence" value="ECO:0007669"/>
    <property type="project" value="UniProtKB-EC"/>
</dbReference>
<accession>A0A2Z2NUJ5</accession>
<name>A0A2Z2NUJ5_9GAMM</name>
<evidence type="ECO:0000256" key="3">
    <source>
        <dbReference type="ARBA" id="ARBA00022691"/>
    </source>
</evidence>
<keyword evidence="1 5" id="KW-0489">Methyltransferase</keyword>
<evidence type="ECO:0000313" key="5">
    <source>
        <dbReference type="EMBL" id="ASJ74923.1"/>
    </source>
</evidence>
<dbReference type="InterPro" id="IPR029063">
    <property type="entry name" value="SAM-dependent_MTases_sf"/>
</dbReference>
<dbReference type="KEGG" id="gai:IMCC3135_24275"/>
<dbReference type="Proteomes" id="UP000250079">
    <property type="component" value="Chromosome"/>
</dbReference>
<protein>
    <submittedName>
        <fullName evidence="5">Ubiquinone/menaquinone biosynthesis C-methyltransferase UbiE</fullName>
        <ecNumber evidence="5">2.1.1.163</ecNumber>
    </submittedName>
</protein>
<dbReference type="PANTHER" id="PTHR43464">
    <property type="entry name" value="METHYLTRANSFERASE"/>
    <property type="match status" value="1"/>
</dbReference>
<evidence type="ECO:0000259" key="4">
    <source>
        <dbReference type="Pfam" id="PF13649"/>
    </source>
</evidence>
<sequence>MNEATNVISTRKQGVAQATEYWDKKSSNAASFIESVEQNSRPQRMRYESFVLAHELSNSSLLDVGCGAGDFLHHLRQRDLNVSYTGTDISANMINTCQSRFPEQEFLHLDIADIEANRKFDYVVSFGIHNIKIDSGWEILKEYTAKQFELCRKGAHISILTNRYSGFDKHIQCWAAEQVLEAALAITPYVVLRHDYLPNDFSVTLYREPLIDTRGDLLLDYG</sequence>
<dbReference type="EMBL" id="CP018632">
    <property type="protein sequence ID" value="ASJ74923.1"/>
    <property type="molecule type" value="Genomic_DNA"/>
</dbReference>
<dbReference type="InterPro" id="IPR041698">
    <property type="entry name" value="Methyltransf_25"/>
</dbReference>
<evidence type="ECO:0000313" key="6">
    <source>
        <dbReference type="Proteomes" id="UP000250079"/>
    </source>
</evidence>
<gene>
    <name evidence="5" type="primary">ubiE_2</name>
    <name evidence="5" type="ORF">IMCC3135_24275</name>
</gene>
<keyword evidence="6" id="KW-1185">Reference proteome</keyword>
<dbReference type="PANTHER" id="PTHR43464:SF19">
    <property type="entry name" value="UBIQUINONE BIOSYNTHESIS O-METHYLTRANSFERASE, MITOCHONDRIAL"/>
    <property type="match status" value="1"/>
</dbReference>
<dbReference type="OrthoDB" id="9800454at2"/>
<dbReference type="CDD" id="cd02440">
    <property type="entry name" value="AdoMet_MTases"/>
    <property type="match status" value="1"/>
</dbReference>
<dbReference type="SUPFAM" id="SSF53335">
    <property type="entry name" value="S-adenosyl-L-methionine-dependent methyltransferases"/>
    <property type="match status" value="1"/>
</dbReference>
<proteinExistence type="predicted"/>
<dbReference type="EC" id="2.1.1.163" evidence="5"/>
<dbReference type="Pfam" id="PF13649">
    <property type="entry name" value="Methyltransf_25"/>
    <property type="match status" value="1"/>
</dbReference>
<dbReference type="Gene3D" id="3.40.50.150">
    <property type="entry name" value="Vaccinia Virus protein VP39"/>
    <property type="match status" value="1"/>
</dbReference>
<dbReference type="GO" id="GO:0032259">
    <property type="term" value="P:methylation"/>
    <property type="evidence" value="ECO:0007669"/>
    <property type="project" value="UniProtKB-KW"/>
</dbReference>